<sequence>MGCSFLRPTVPQLCSRVQDEKGRPLLHPGKKTSVPGAPPRGLPGPWLSSRTFQASPARPEDAARSDKAPSRPQAEEPGVLLVDDHPANLVALEAILSPLGVRLTKASSGEQALRLLLSQEFAVILLDVQMAGLNGYETAGLIKQRERTRNIPIIFLTAHSQDETEVLAGYAQGAVDYLRKPLSPEVLRSKVSVFIELFRAQHQVRYQAELLRHQEAQAREAATRSADYIARLQALTSLLAEATSVTQVVQALFEHGLVTLESSATSLCLLDPSRQALELIQTVGYPPEALKGLERIPLTYSVPLTEAVREGRAQWVSSRAESLARYPAQGASFLFPSVAALPLIVRGQAIGVLGLSFPRERIFSEDDRAFLNAVAHISAQAIDRARLYDEERLAHERVRNAAARLKVLAEATDAFSAANRDLPALFEAISHQVVRHMGDSSILHLLSASGDRMELASVRHVDPAHQEYLLQLMGAHPARFGEGMLGQVAQTGQSVLIPTVTPEDLSGRVQPEYRPSLERIPIHTCLVVPLWAQGRIIGTLACARSTPGISFTQEELRLMEELAGKAAMSIENARLFQQQQRTQEELRRRTEFEQQLIGIVSHDLRNPLGAITMAAGLLQASPGLSERQLKAAQRIASSCERATRLIRDLLDFTQARLGTGIPLNRRPMDLHDVTRHVVDEVLLTHPGRHVQVESSGEGWGEWDPDRIAQVLTNLLGNALAYSPAHTPVRVRTLGEPEGARLEVHNQGTPIPAELLPRLFEPLTRGAPSENQPNRSIGLGLYIVREILAGHGGTIEVASNEAAGTTFTVRLPRRSLT</sequence>
<dbReference type="PANTHER" id="PTHR43547">
    <property type="entry name" value="TWO-COMPONENT HISTIDINE KINASE"/>
    <property type="match status" value="1"/>
</dbReference>
<dbReference type="InterPro" id="IPR005467">
    <property type="entry name" value="His_kinase_dom"/>
</dbReference>
<keyword evidence="3 6" id="KW-0597">Phosphoprotein</keyword>
<dbReference type="Gene3D" id="3.30.450.40">
    <property type="match status" value="2"/>
</dbReference>
<dbReference type="Gene3D" id="3.30.565.10">
    <property type="entry name" value="Histidine kinase-like ATPase, C-terminal domain"/>
    <property type="match status" value="1"/>
</dbReference>
<dbReference type="InterPro" id="IPR004358">
    <property type="entry name" value="Sig_transdc_His_kin-like_C"/>
</dbReference>
<accession>Q097T8</accession>
<feature type="modified residue" description="4-aspartylphosphate" evidence="6">
    <location>
        <position position="127"/>
    </location>
</feature>
<evidence type="ECO:0000256" key="7">
    <source>
        <dbReference type="SAM" id="MobiDB-lite"/>
    </source>
</evidence>
<comment type="catalytic activity">
    <reaction evidence="1">
        <text>ATP + protein L-histidine = ADP + protein N-phospho-L-histidine.</text>
        <dbReference type="EC" id="2.7.13.3"/>
    </reaction>
</comment>
<evidence type="ECO:0000256" key="5">
    <source>
        <dbReference type="ARBA" id="ARBA00022777"/>
    </source>
</evidence>
<dbReference type="PANTHER" id="PTHR43547:SF2">
    <property type="entry name" value="HYBRID SIGNAL TRANSDUCTION HISTIDINE KINASE C"/>
    <property type="match status" value="1"/>
</dbReference>
<gene>
    <name evidence="10" type="ORF">STIAU_0817</name>
</gene>
<dbReference type="PROSITE" id="PS50110">
    <property type="entry name" value="RESPONSE_REGULATORY"/>
    <property type="match status" value="1"/>
</dbReference>
<evidence type="ECO:0000256" key="4">
    <source>
        <dbReference type="ARBA" id="ARBA00022679"/>
    </source>
</evidence>
<dbReference type="InterPro" id="IPR036097">
    <property type="entry name" value="HisK_dim/P_sf"/>
</dbReference>
<dbReference type="OrthoDB" id="9122097at2"/>
<proteinExistence type="predicted"/>
<dbReference type="InterPro" id="IPR029016">
    <property type="entry name" value="GAF-like_dom_sf"/>
</dbReference>
<feature type="compositionally biased region" description="Basic and acidic residues" evidence="7">
    <location>
        <begin position="58"/>
        <end position="69"/>
    </location>
</feature>
<evidence type="ECO:0000259" key="8">
    <source>
        <dbReference type="PROSITE" id="PS50109"/>
    </source>
</evidence>
<dbReference type="SUPFAM" id="SSF55781">
    <property type="entry name" value="GAF domain-like"/>
    <property type="match status" value="2"/>
</dbReference>
<dbReference type="AlphaFoldDB" id="Q097T8"/>
<evidence type="ECO:0000313" key="10">
    <source>
        <dbReference type="EMBL" id="EAU67991.1"/>
    </source>
</evidence>
<dbReference type="SUPFAM" id="SSF47384">
    <property type="entry name" value="Homodimeric domain of signal transducing histidine kinase"/>
    <property type="match status" value="1"/>
</dbReference>
<dbReference type="Proteomes" id="UP000032702">
    <property type="component" value="Unassembled WGS sequence"/>
</dbReference>
<dbReference type="EMBL" id="AAMD01000023">
    <property type="protein sequence ID" value="EAU67991.1"/>
    <property type="molecule type" value="Genomic_DNA"/>
</dbReference>
<dbReference type="Pfam" id="PF13185">
    <property type="entry name" value="GAF_2"/>
    <property type="match status" value="1"/>
</dbReference>
<dbReference type="Pfam" id="PF01590">
    <property type="entry name" value="GAF"/>
    <property type="match status" value="1"/>
</dbReference>
<dbReference type="Pfam" id="PF02518">
    <property type="entry name" value="HATPase_c"/>
    <property type="match status" value="1"/>
</dbReference>
<dbReference type="InterPro" id="IPR036890">
    <property type="entry name" value="HATPase_C_sf"/>
</dbReference>
<organism evidence="10 11">
    <name type="scientific">Stigmatella aurantiaca (strain DW4/3-1)</name>
    <dbReference type="NCBI Taxonomy" id="378806"/>
    <lineage>
        <taxon>Bacteria</taxon>
        <taxon>Pseudomonadati</taxon>
        <taxon>Myxococcota</taxon>
        <taxon>Myxococcia</taxon>
        <taxon>Myxococcales</taxon>
        <taxon>Cystobacterineae</taxon>
        <taxon>Archangiaceae</taxon>
        <taxon>Stigmatella</taxon>
    </lineage>
</organism>
<dbReference type="CDD" id="cd00075">
    <property type="entry name" value="HATPase"/>
    <property type="match status" value="1"/>
</dbReference>
<dbReference type="InterPro" id="IPR011006">
    <property type="entry name" value="CheY-like_superfamily"/>
</dbReference>
<evidence type="ECO:0000313" key="11">
    <source>
        <dbReference type="Proteomes" id="UP000032702"/>
    </source>
</evidence>
<dbReference type="Gene3D" id="1.10.287.130">
    <property type="match status" value="1"/>
</dbReference>
<feature type="domain" description="Response regulatory" evidence="9">
    <location>
        <begin position="78"/>
        <end position="195"/>
    </location>
</feature>
<keyword evidence="5 10" id="KW-0418">Kinase</keyword>
<dbReference type="EC" id="2.7.13.3" evidence="2"/>
<evidence type="ECO:0000256" key="3">
    <source>
        <dbReference type="ARBA" id="ARBA00022553"/>
    </source>
</evidence>
<dbReference type="Gene3D" id="3.40.50.2300">
    <property type="match status" value="1"/>
</dbReference>
<dbReference type="PRINTS" id="PR00344">
    <property type="entry name" value="BCTRLSENSOR"/>
</dbReference>
<dbReference type="SMART" id="SM00448">
    <property type="entry name" value="REC"/>
    <property type="match status" value="1"/>
</dbReference>
<dbReference type="InterPro" id="IPR003661">
    <property type="entry name" value="HisK_dim/P_dom"/>
</dbReference>
<dbReference type="SMART" id="SM00387">
    <property type="entry name" value="HATPase_c"/>
    <property type="match status" value="1"/>
</dbReference>
<evidence type="ECO:0000256" key="1">
    <source>
        <dbReference type="ARBA" id="ARBA00000085"/>
    </source>
</evidence>
<reference evidence="10 11" key="1">
    <citation type="submission" date="2006-04" db="EMBL/GenBank/DDBJ databases">
        <authorList>
            <person name="Nierman W.C."/>
        </authorList>
    </citation>
    <scope>NUCLEOTIDE SEQUENCE [LARGE SCALE GENOMIC DNA]</scope>
    <source>
        <strain evidence="10 11">DW4/3-1</strain>
    </source>
</reference>
<dbReference type="InterPro" id="IPR003018">
    <property type="entry name" value="GAF"/>
</dbReference>
<dbReference type="PATRIC" id="fig|378806.16.peg.7305"/>
<dbReference type="SUPFAM" id="SSF55874">
    <property type="entry name" value="ATPase domain of HSP90 chaperone/DNA topoisomerase II/histidine kinase"/>
    <property type="match status" value="1"/>
</dbReference>
<evidence type="ECO:0000256" key="6">
    <source>
        <dbReference type="PROSITE-ProRule" id="PRU00169"/>
    </source>
</evidence>
<evidence type="ECO:0000259" key="9">
    <source>
        <dbReference type="PROSITE" id="PS50110"/>
    </source>
</evidence>
<dbReference type="CDD" id="cd00082">
    <property type="entry name" value="HisKA"/>
    <property type="match status" value="1"/>
</dbReference>
<comment type="caution">
    <text evidence="10">The sequence shown here is derived from an EMBL/GenBank/DDBJ whole genome shotgun (WGS) entry which is preliminary data.</text>
</comment>
<dbReference type="SMART" id="SM00388">
    <property type="entry name" value="HisKA"/>
    <property type="match status" value="1"/>
</dbReference>
<feature type="region of interest" description="Disordered" evidence="7">
    <location>
        <begin position="18"/>
        <end position="77"/>
    </location>
</feature>
<name>Q097T8_STIAD</name>
<dbReference type="PROSITE" id="PS50109">
    <property type="entry name" value="HIS_KIN"/>
    <property type="match status" value="1"/>
</dbReference>
<dbReference type="Pfam" id="PF00512">
    <property type="entry name" value="HisKA"/>
    <property type="match status" value="1"/>
</dbReference>
<dbReference type="InterPro" id="IPR003594">
    <property type="entry name" value="HATPase_dom"/>
</dbReference>
<dbReference type="SMART" id="SM00065">
    <property type="entry name" value="GAF"/>
    <property type="match status" value="2"/>
</dbReference>
<evidence type="ECO:0000256" key="2">
    <source>
        <dbReference type="ARBA" id="ARBA00012438"/>
    </source>
</evidence>
<dbReference type="Pfam" id="PF00072">
    <property type="entry name" value="Response_reg"/>
    <property type="match status" value="1"/>
</dbReference>
<dbReference type="InterPro" id="IPR001789">
    <property type="entry name" value="Sig_transdc_resp-reg_receiver"/>
</dbReference>
<feature type="domain" description="Histidine kinase" evidence="8">
    <location>
        <begin position="599"/>
        <end position="814"/>
    </location>
</feature>
<keyword evidence="4" id="KW-0808">Transferase</keyword>
<protein>
    <recommendedName>
        <fullName evidence="2">histidine kinase</fullName>
        <ecNumber evidence="2">2.7.13.3</ecNumber>
    </recommendedName>
</protein>
<dbReference type="GO" id="GO:0000155">
    <property type="term" value="F:phosphorelay sensor kinase activity"/>
    <property type="evidence" value="ECO:0007669"/>
    <property type="project" value="InterPro"/>
</dbReference>
<dbReference type="SUPFAM" id="SSF52172">
    <property type="entry name" value="CheY-like"/>
    <property type="match status" value="1"/>
</dbReference>